<evidence type="ECO:0000313" key="2">
    <source>
        <dbReference type="Proteomes" id="UP000824881"/>
    </source>
</evidence>
<accession>A0ACB7J4S7</accession>
<dbReference type="EMBL" id="WQMT02000002">
    <property type="protein sequence ID" value="KAG9225592.1"/>
    <property type="molecule type" value="Genomic_DNA"/>
</dbReference>
<proteinExistence type="predicted"/>
<gene>
    <name evidence="1" type="ORF">CCMSSC00406_0003095</name>
</gene>
<sequence length="264" mass="28646">MEDDLAPYHGSHFKHTAPPVSSWSFGDGIDSSEQGKKWLAGEESGWTGFDATKEAPGVFYKLLTSGIVPRPVAFVSSVSEAGMKNLAPFRTTQQAGSIHVIAGKSKDTALNIKETQGFTVNIISETWIHNANACSIDAPRDVGEWPISGLTPAETVHVKAPRVKESAFSMECELFQAIDIVHPETGETTATLILGRVKYIHVRNDVLTDKRDAVNPTQLRPILRLGDITYAVLGDGFRVPRPSWKDEGEGLQASGILSVHDGKL</sequence>
<name>A0ACB7J4S7_PLECO</name>
<dbReference type="Proteomes" id="UP000824881">
    <property type="component" value="Unassembled WGS sequence"/>
</dbReference>
<evidence type="ECO:0000313" key="1">
    <source>
        <dbReference type="EMBL" id="KAG9225592.1"/>
    </source>
</evidence>
<comment type="caution">
    <text evidence="1">The sequence shown here is derived from an EMBL/GenBank/DDBJ whole genome shotgun (WGS) entry which is preliminary data.</text>
</comment>
<keyword evidence="2" id="KW-1185">Reference proteome</keyword>
<organism evidence="1 2">
    <name type="scientific">Pleurotus cornucopiae</name>
    <name type="common">Cornucopia mushroom</name>
    <dbReference type="NCBI Taxonomy" id="5321"/>
    <lineage>
        <taxon>Eukaryota</taxon>
        <taxon>Fungi</taxon>
        <taxon>Dikarya</taxon>
        <taxon>Basidiomycota</taxon>
        <taxon>Agaricomycotina</taxon>
        <taxon>Agaricomycetes</taxon>
        <taxon>Agaricomycetidae</taxon>
        <taxon>Agaricales</taxon>
        <taxon>Pleurotineae</taxon>
        <taxon>Pleurotaceae</taxon>
        <taxon>Pleurotus</taxon>
    </lineage>
</organism>
<reference evidence="1 2" key="1">
    <citation type="journal article" date="2021" name="Appl. Environ. Microbiol.">
        <title>Genetic linkage and physical mapping for an oyster mushroom Pleurotus cornucopiae and QTL analysis for the trait cap color.</title>
        <authorList>
            <person name="Zhang Y."/>
            <person name="Gao W."/>
            <person name="Sonnenberg A."/>
            <person name="Chen Q."/>
            <person name="Zhang J."/>
            <person name="Huang C."/>
        </authorList>
    </citation>
    <scope>NUCLEOTIDE SEQUENCE [LARGE SCALE GENOMIC DNA]</scope>
    <source>
        <strain evidence="1">CCMSSC00406</strain>
    </source>
</reference>
<protein>
    <submittedName>
        <fullName evidence="1">Uncharacterized protein</fullName>
    </submittedName>
</protein>